<feature type="coiled-coil region" evidence="1">
    <location>
        <begin position="319"/>
        <end position="346"/>
    </location>
</feature>
<comment type="caution">
    <text evidence="2">The sequence shown here is derived from an EMBL/GenBank/DDBJ whole genome shotgun (WGS) entry which is preliminary data.</text>
</comment>
<keyword evidence="1" id="KW-0175">Coiled coil</keyword>
<dbReference type="AlphaFoldDB" id="A0A7J7NNS9"/>
<dbReference type="EMBL" id="JACGCM010000674">
    <property type="protein sequence ID" value="KAF6168845.1"/>
    <property type="molecule type" value="Genomic_DNA"/>
</dbReference>
<gene>
    <name evidence="2" type="ORF">GIB67_041729</name>
</gene>
<dbReference type="Proteomes" id="UP000541444">
    <property type="component" value="Unassembled WGS sequence"/>
</dbReference>
<protein>
    <submittedName>
        <fullName evidence="2">Uncharacterized protein</fullName>
    </submittedName>
</protein>
<reference evidence="2 3" key="1">
    <citation type="journal article" date="2020" name="IScience">
        <title>Genome Sequencing of the Endangered Kingdonia uniflora (Circaeasteraceae, Ranunculales) Reveals Potential Mechanisms of Evolutionary Specialization.</title>
        <authorList>
            <person name="Sun Y."/>
            <person name="Deng T."/>
            <person name="Zhang A."/>
            <person name="Moore M.J."/>
            <person name="Landis J.B."/>
            <person name="Lin N."/>
            <person name="Zhang H."/>
            <person name="Zhang X."/>
            <person name="Huang J."/>
            <person name="Zhang X."/>
            <person name="Sun H."/>
            <person name="Wang H."/>
        </authorList>
    </citation>
    <scope>NUCLEOTIDE SEQUENCE [LARGE SCALE GENOMIC DNA]</scope>
    <source>
        <strain evidence="2">TB1705</strain>
        <tissue evidence="2">Leaf</tissue>
    </source>
</reference>
<evidence type="ECO:0000313" key="2">
    <source>
        <dbReference type="EMBL" id="KAF6168845.1"/>
    </source>
</evidence>
<keyword evidence="3" id="KW-1185">Reference proteome</keyword>
<accession>A0A7J7NNS9</accession>
<organism evidence="2 3">
    <name type="scientific">Kingdonia uniflora</name>
    <dbReference type="NCBI Taxonomy" id="39325"/>
    <lineage>
        <taxon>Eukaryota</taxon>
        <taxon>Viridiplantae</taxon>
        <taxon>Streptophyta</taxon>
        <taxon>Embryophyta</taxon>
        <taxon>Tracheophyta</taxon>
        <taxon>Spermatophyta</taxon>
        <taxon>Magnoliopsida</taxon>
        <taxon>Ranunculales</taxon>
        <taxon>Circaeasteraceae</taxon>
        <taxon>Kingdonia</taxon>
    </lineage>
</organism>
<proteinExistence type="predicted"/>
<name>A0A7J7NNS9_9MAGN</name>
<sequence length="352" mass="39580">MVKARSQRAVEARVLNDLRLAFKIDEIREAVFGQEEIINEDMDEAAGLLKACGVVGHTVIFVCKTQNGRWAASGSEKRITAKDFLEYYVVKYVKITNGAYLCSSSAKPCFFELSLAGLSVSYVAEVYARINCEVSRKESFIDIVAREGTGLEVALKESSRGSMKFGMGQSARPQSLALLYGTWAKRKAVKRAAARCSLSLVSVDDSSKRWKVVSPPKSQEMLEESNKIVEGADLRPRFEVEADLLEEQCRAKAREKMVAVMDDVFKKKELDTTREKKEQTFLYNAEYAEEYEALISQLDPLKADSRHLKGKEAQRRAELVEIEAKNKNLVDDLAHARGNVRRATQRGKEMNE</sequence>
<evidence type="ECO:0000256" key="1">
    <source>
        <dbReference type="SAM" id="Coils"/>
    </source>
</evidence>
<evidence type="ECO:0000313" key="3">
    <source>
        <dbReference type="Proteomes" id="UP000541444"/>
    </source>
</evidence>